<dbReference type="SMART" id="SM00404">
    <property type="entry name" value="PTPc_motif"/>
    <property type="match status" value="1"/>
</dbReference>
<dbReference type="STRING" id="1296120.A0A1B9GXY1"/>
<comment type="similarity">
    <text evidence="1">Belongs to the protein-tyrosine phosphatase family. Non-receptor class subfamily.</text>
</comment>
<feature type="domain" description="Tyrosine-protein phosphatase" evidence="2">
    <location>
        <begin position="17"/>
        <end position="298"/>
    </location>
</feature>
<sequence length="298" mass="32922">MAPISPAKLERVFAVLAEREFMRMQGGKTPNGFYSVLNSLKHRPDNRYSNILAYDRTAVVVGDEGKYLNANKVEDGKGGTWIAAQAPTPRTFDTFFQALYSGAATGKRSRDVILVQLTGWEENGMRKADFYLEHAMDHLPLKLIKSEQIPSISSTVTHLQLGHPPNQSTKDAGEEAVTIHHYHFDAWPDHGVPTGQDVAALRNLVLEVERKRKELSSEVWVHCSAGVGRTGSFIALSSLLTPDPPSIIASAPQPATALEPLPSDLQGDRVARTVDAIRECRGMLVQNPDQLRLIYEMQ</sequence>
<dbReference type="PROSITE" id="PS50055">
    <property type="entry name" value="TYR_PHOSPHATASE_PTP"/>
    <property type="match status" value="1"/>
</dbReference>
<organism evidence="4 5">
    <name type="scientific">Kwoniella heveanensis BCC8398</name>
    <dbReference type="NCBI Taxonomy" id="1296120"/>
    <lineage>
        <taxon>Eukaryota</taxon>
        <taxon>Fungi</taxon>
        <taxon>Dikarya</taxon>
        <taxon>Basidiomycota</taxon>
        <taxon>Agaricomycotina</taxon>
        <taxon>Tremellomycetes</taxon>
        <taxon>Tremellales</taxon>
        <taxon>Cryptococcaceae</taxon>
        <taxon>Kwoniella</taxon>
    </lineage>
</organism>
<dbReference type="InterPro" id="IPR000387">
    <property type="entry name" value="Tyr_Pase_dom"/>
</dbReference>
<dbReference type="PANTHER" id="PTHR19134:SF449">
    <property type="entry name" value="TYROSINE-PROTEIN PHOSPHATASE 1"/>
    <property type="match status" value="1"/>
</dbReference>
<dbReference type="OrthoDB" id="10253954at2759"/>
<dbReference type="EMBL" id="KI669497">
    <property type="protein sequence ID" value="OCF35866.1"/>
    <property type="molecule type" value="Genomic_DNA"/>
</dbReference>
<dbReference type="PANTHER" id="PTHR19134">
    <property type="entry name" value="RECEPTOR-TYPE TYROSINE-PROTEIN PHOSPHATASE"/>
    <property type="match status" value="1"/>
</dbReference>
<dbReference type="InterPro" id="IPR016130">
    <property type="entry name" value="Tyr_Pase_AS"/>
</dbReference>
<proteinExistence type="inferred from homology"/>
<evidence type="ECO:0000256" key="1">
    <source>
        <dbReference type="ARBA" id="ARBA00009649"/>
    </source>
</evidence>
<dbReference type="PRINTS" id="PR00700">
    <property type="entry name" value="PRTYPHPHTASE"/>
</dbReference>
<dbReference type="AlphaFoldDB" id="A0A1B9GXY1"/>
<dbReference type="Proteomes" id="UP000092666">
    <property type="component" value="Unassembled WGS sequence"/>
</dbReference>
<dbReference type="SUPFAM" id="SSF52799">
    <property type="entry name" value="(Phosphotyrosine protein) phosphatases II"/>
    <property type="match status" value="1"/>
</dbReference>
<dbReference type="Gene3D" id="3.90.190.10">
    <property type="entry name" value="Protein tyrosine phosphatase superfamily"/>
    <property type="match status" value="1"/>
</dbReference>
<gene>
    <name evidence="4" type="ORF">I316_02359</name>
</gene>
<evidence type="ECO:0000259" key="2">
    <source>
        <dbReference type="PROSITE" id="PS50055"/>
    </source>
</evidence>
<feature type="domain" description="Tyrosine specific protein phosphatases" evidence="3">
    <location>
        <begin position="199"/>
        <end position="292"/>
    </location>
</feature>
<keyword evidence="5" id="KW-1185">Reference proteome</keyword>
<evidence type="ECO:0000313" key="4">
    <source>
        <dbReference type="EMBL" id="OCF35866.1"/>
    </source>
</evidence>
<evidence type="ECO:0000313" key="5">
    <source>
        <dbReference type="Proteomes" id="UP000092666"/>
    </source>
</evidence>
<dbReference type="Pfam" id="PF00102">
    <property type="entry name" value="Y_phosphatase"/>
    <property type="match status" value="1"/>
</dbReference>
<dbReference type="InterPro" id="IPR003595">
    <property type="entry name" value="Tyr_Pase_cat"/>
</dbReference>
<protein>
    <recommendedName>
        <fullName evidence="6">Protein-tyrosine phosphatase</fullName>
    </recommendedName>
</protein>
<reference evidence="4 5" key="1">
    <citation type="submission" date="2013-07" db="EMBL/GenBank/DDBJ databases">
        <title>The Genome Sequence of Cryptococcus heveanensis BCC8398.</title>
        <authorList>
            <consortium name="The Broad Institute Genome Sequencing Platform"/>
            <person name="Cuomo C."/>
            <person name="Litvintseva A."/>
            <person name="Chen Y."/>
            <person name="Heitman J."/>
            <person name="Sun S."/>
            <person name="Springer D."/>
            <person name="Dromer F."/>
            <person name="Young S.K."/>
            <person name="Zeng Q."/>
            <person name="Gargeya S."/>
            <person name="Fitzgerald M."/>
            <person name="Abouelleil A."/>
            <person name="Alvarado L."/>
            <person name="Berlin A.M."/>
            <person name="Chapman S.B."/>
            <person name="Dewar J."/>
            <person name="Goldberg J."/>
            <person name="Griggs A."/>
            <person name="Gujja S."/>
            <person name="Hansen M."/>
            <person name="Howarth C."/>
            <person name="Imamovic A."/>
            <person name="Larimer J."/>
            <person name="McCowan C."/>
            <person name="Murphy C."/>
            <person name="Pearson M."/>
            <person name="Priest M."/>
            <person name="Roberts A."/>
            <person name="Saif S."/>
            <person name="Shea T."/>
            <person name="Sykes S."/>
            <person name="Wortman J."/>
            <person name="Nusbaum C."/>
            <person name="Birren B."/>
        </authorList>
    </citation>
    <scope>NUCLEOTIDE SEQUENCE [LARGE SCALE GENOMIC DNA]</scope>
    <source>
        <strain evidence="4 5">BCC8398</strain>
    </source>
</reference>
<reference evidence="5" key="2">
    <citation type="submission" date="2013-12" db="EMBL/GenBank/DDBJ databases">
        <title>Evolution of pathogenesis and genome organization in the Tremellales.</title>
        <authorList>
            <person name="Cuomo C."/>
            <person name="Litvintseva A."/>
            <person name="Heitman J."/>
            <person name="Chen Y."/>
            <person name="Sun S."/>
            <person name="Springer D."/>
            <person name="Dromer F."/>
            <person name="Young S."/>
            <person name="Zeng Q."/>
            <person name="Chapman S."/>
            <person name="Gujja S."/>
            <person name="Saif S."/>
            <person name="Birren B."/>
        </authorList>
    </citation>
    <scope>NUCLEOTIDE SEQUENCE [LARGE SCALE GENOMIC DNA]</scope>
    <source>
        <strain evidence="5">BCC8398</strain>
    </source>
</reference>
<dbReference type="PROSITE" id="PS00383">
    <property type="entry name" value="TYR_PHOSPHATASE_1"/>
    <property type="match status" value="1"/>
</dbReference>
<dbReference type="SMART" id="SM00194">
    <property type="entry name" value="PTPc"/>
    <property type="match status" value="1"/>
</dbReference>
<dbReference type="PROSITE" id="PS50056">
    <property type="entry name" value="TYR_PHOSPHATASE_2"/>
    <property type="match status" value="1"/>
</dbReference>
<dbReference type="InterPro" id="IPR029021">
    <property type="entry name" value="Prot-tyrosine_phosphatase-like"/>
</dbReference>
<evidence type="ECO:0000259" key="3">
    <source>
        <dbReference type="PROSITE" id="PS50056"/>
    </source>
</evidence>
<name>A0A1B9GXY1_9TREE</name>
<dbReference type="GO" id="GO:0004725">
    <property type="term" value="F:protein tyrosine phosphatase activity"/>
    <property type="evidence" value="ECO:0007669"/>
    <property type="project" value="InterPro"/>
</dbReference>
<evidence type="ECO:0008006" key="6">
    <source>
        <dbReference type="Google" id="ProtNLM"/>
    </source>
</evidence>
<accession>A0A1B9GXY1</accession>
<dbReference type="InterPro" id="IPR050348">
    <property type="entry name" value="Protein-Tyr_Phosphatase"/>
</dbReference>
<dbReference type="CDD" id="cd00047">
    <property type="entry name" value="PTPc"/>
    <property type="match status" value="1"/>
</dbReference>
<dbReference type="InterPro" id="IPR000242">
    <property type="entry name" value="PTP_cat"/>
</dbReference>